<name>A0A5C6ZBY5_9FLAO</name>
<dbReference type="SUPFAM" id="SSF49464">
    <property type="entry name" value="Carboxypeptidase regulatory domain-like"/>
    <property type="match status" value="1"/>
</dbReference>
<keyword evidence="4 7" id="KW-0812">Transmembrane</keyword>
<evidence type="ECO:0000256" key="4">
    <source>
        <dbReference type="ARBA" id="ARBA00022692"/>
    </source>
</evidence>
<evidence type="ECO:0000313" key="9">
    <source>
        <dbReference type="EMBL" id="TXD86999.1"/>
    </source>
</evidence>
<keyword evidence="3 7" id="KW-1134">Transmembrane beta strand</keyword>
<dbReference type="Gene3D" id="2.40.170.20">
    <property type="entry name" value="TonB-dependent receptor, beta-barrel domain"/>
    <property type="match status" value="1"/>
</dbReference>
<dbReference type="InterPro" id="IPR012910">
    <property type="entry name" value="Plug_dom"/>
</dbReference>
<keyword evidence="5 7" id="KW-0472">Membrane</keyword>
<dbReference type="InterPro" id="IPR008969">
    <property type="entry name" value="CarboxyPept-like_regulatory"/>
</dbReference>
<comment type="similarity">
    <text evidence="7">Belongs to the TonB-dependent receptor family.</text>
</comment>
<dbReference type="Pfam" id="PF07715">
    <property type="entry name" value="Plug"/>
    <property type="match status" value="1"/>
</dbReference>
<dbReference type="InterPro" id="IPR037066">
    <property type="entry name" value="Plug_dom_sf"/>
</dbReference>
<dbReference type="InterPro" id="IPR023996">
    <property type="entry name" value="TonB-dep_OMP_SusC/RagA"/>
</dbReference>
<dbReference type="Gene3D" id="2.60.40.1120">
    <property type="entry name" value="Carboxypeptidase-like, regulatory domain"/>
    <property type="match status" value="1"/>
</dbReference>
<accession>A0A5C6ZBY5</accession>
<dbReference type="InterPro" id="IPR036942">
    <property type="entry name" value="Beta-barrel_TonB_sf"/>
</dbReference>
<keyword evidence="2 7" id="KW-0813">Transport</keyword>
<protein>
    <submittedName>
        <fullName evidence="9">SusC/RagA family TonB-linked outer membrane protein</fullName>
    </submittedName>
</protein>
<evidence type="ECO:0000259" key="8">
    <source>
        <dbReference type="Pfam" id="PF07715"/>
    </source>
</evidence>
<comment type="subcellular location">
    <subcellularLocation>
        <location evidence="1 7">Cell outer membrane</location>
        <topology evidence="1 7">Multi-pass membrane protein</topology>
    </subcellularLocation>
</comment>
<dbReference type="AlphaFoldDB" id="A0A5C6ZBY5"/>
<reference evidence="9 10" key="1">
    <citation type="submission" date="2019-08" db="EMBL/GenBank/DDBJ databases">
        <title>Genomes of Subsaximicrobium wynnwilliamsii strains.</title>
        <authorList>
            <person name="Bowman J.P."/>
        </authorList>
    </citation>
    <scope>NUCLEOTIDE SEQUENCE [LARGE SCALE GENOMIC DNA]</scope>
    <source>
        <strain evidence="9 10">2-80-2</strain>
    </source>
</reference>
<dbReference type="Pfam" id="PF13715">
    <property type="entry name" value="CarbopepD_reg_2"/>
    <property type="match status" value="1"/>
</dbReference>
<feature type="domain" description="TonB-dependent receptor plug" evidence="8">
    <location>
        <begin position="223"/>
        <end position="349"/>
    </location>
</feature>
<dbReference type="NCBIfam" id="TIGR04057">
    <property type="entry name" value="SusC_RagA_signa"/>
    <property type="match status" value="1"/>
</dbReference>
<sequence>MQLKLTNTLFFQWKEISKFIVKTLLLLCCTTVFSLSSSAIFSQNEKVVIDSDKTMTIYEVLELIGKQTECTFIYQSDIFKDVPDIAIRKGVIKVMKLLQQCLPETEFKITTTKDSYITIIRKAPNPPRQVQIQIKGIITGVEGLPIPGVYISIDGSTNYTTSDFDGSFSLVESSNETLKFSLLGYQTQFVKLDGRTTINVTLIEDVTALDVVTLNAGYYSVKEKEATGNISKIEQKDIENQPVTNPLAAIQGRVAGVEITQTSGLPGAGFEIKIRGQNSIRANGNDPLYIIDGVPYASSTIGDVQTSLIIPGFGISPLNNINSDDIQSIEILKDADATAIYGSRGANGVVLITTKKGKFGATEFNIATTSGFGSIANRIDLLGTPEYLAMRREAYENEGIDPLPFNAYDINGTWDENRYTNWQKELIGKTARLENVQASFSSGNAQTRFLISGNYNKQTNVFPGDFSNRQMSVLSSINHKSKNEKLALQFSANFSSNNNDLPATSLVREALLLAPNAPTLYNEDGSLNWEDSTWNNPLRNLEGKYGSNSTNLISNLTIDYELFKDFKFITSLGYTQNNLSEIRTVPSTIFNPAFGLGPEISSAIHNDANRKSWIIEPQLHHNFKIFDTDVQTLVGLTFQEESSHQLSQIASGFTNNVLIENLAAASQLFVLADNPIEYRYNAFFGRVNLNHKQKYILNLTGRRDGSSRFGPNKQFANFGAVGAAWIFSNEDFIKETFPILSYGKIRGSYGTSGNDQIGNYEYLNTFSFGNTFYQNTIGLQPTRLFNPDFSWEENRKLEIAVELGLFKDVVLLSSSYYRNRSSNQLIGVPLPATTGFNSINANLDATVENRGLEFQLTSQNIKTEHFSWSSSVNLTIPKNELLSFPDLEGSSYANQLVIGQPLNIVKVYESQGVNPQTGLFEFTDFNNDGNISSPQDRQIVKDLNPEYYGGFENSLSYKNLSLNVLFQFTKQLGAHYLAGGNFIGAMSNQPVEVLDRWQNIGDVTDVQQFTTGLDPESALAFINYTQSDAGITDASYIRLKTVALSYQLPTIRQRVNCEVFLRGQNLLTLTKYNGLDPETRSRNTIPPLRFITLGTKFTFK</sequence>
<evidence type="ECO:0000256" key="5">
    <source>
        <dbReference type="ARBA" id="ARBA00023136"/>
    </source>
</evidence>
<gene>
    <name evidence="9" type="ORF">ESY86_18590</name>
</gene>
<dbReference type="InterPro" id="IPR039426">
    <property type="entry name" value="TonB-dep_rcpt-like"/>
</dbReference>
<dbReference type="SUPFAM" id="SSF56935">
    <property type="entry name" value="Porins"/>
    <property type="match status" value="1"/>
</dbReference>
<organism evidence="9 10">
    <name type="scientific">Subsaximicrobium wynnwilliamsii</name>
    <dbReference type="NCBI Taxonomy" id="291179"/>
    <lineage>
        <taxon>Bacteria</taxon>
        <taxon>Pseudomonadati</taxon>
        <taxon>Bacteroidota</taxon>
        <taxon>Flavobacteriia</taxon>
        <taxon>Flavobacteriales</taxon>
        <taxon>Flavobacteriaceae</taxon>
        <taxon>Subsaximicrobium</taxon>
    </lineage>
</organism>
<dbReference type="InterPro" id="IPR023997">
    <property type="entry name" value="TonB-dep_OMP_SusC/RagA_CS"/>
</dbReference>
<keyword evidence="10" id="KW-1185">Reference proteome</keyword>
<dbReference type="Proteomes" id="UP000321578">
    <property type="component" value="Unassembled WGS sequence"/>
</dbReference>
<comment type="caution">
    <text evidence="9">The sequence shown here is derived from an EMBL/GenBank/DDBJ whole genome shotgun (WGS) entry which is preliminary data.</text>
</comment>
<dbReference type="RefSeq" id="WP_147088225.1">
    <property type="nucleotide sequence ID" value="NZ_VORM01000034.1"/>
</dbReference>
<dbReference type="GO" id="GO:0009279">
    <property type="term" value="C:cell outer membrane"/>
    <property type="evidence" value="ECO:0007669"/>
    <property type="project" value="UniProtKB-SubCell"/>
</dbReference>
<evidence type="ECO:0000256" key="7">
    <source>
        <dbReference type="PROSITE-ProRule" id="PRU01360"/>
    </source>
</evidence>
<dbReference type="NCBIfam" id="TIGR04056">
    <property type="entry name" value="OMP_RagA_SusC"/>
    <property type="match status" value="1"/>
</dbReference>
<evidence type="ECO:0000313" key="10">
    <source>
        <dbReference type="Proteomes" id="UP000321578"/>
    </source>
</evidence>
<keyword evidence="6 7" id="KW-0998">Cell outer membrane</keyword>
<dbReference type="EMBL" id="VORO01000032">
    <property type="protein sequence ID" value="TXD86999.1"/>
    <property type="molecule type" value="Genomic_DNA"/>
</dbReference>
<dbReference type="PROSITE" id="PS52016">
    <property type="entry name" value="TONB_DEPENDENT_REC_3"/>
    <property type="match status" value="1"/>
</dbReference>
<dbReference type="Gene3D" id="2.170.130.10">
    <property type="entry name" value="TonB-dependent receptor, plug domain"/>
    <property type="match status" value="1"/>
</dbReference>
<proteinExistence type="inferred from homology"/>
<evidence type="ECO:0000256" key="3">
    <source>
        <dbReference type="ARBA" id="ARBA00022452"/>
    </source>
</evidence>
<dbReference type="OrthoDB" id="9768177at2"/>
<evidence type="ECO:0000256" key="1">
    <source>
        <dbReference type="ARBA" id="ARBA00004571"/>
    </source>
</evidence>
<evidence type="ECO:0000256" key="6">
    <source>
        <dbReference type="ARBA" id="ARBA00023237"/>
    </source>
</evidence>
<evidence type="ECO:0000256" key="2">
    <source>
        <dbReference type="ARBA" id="ARBA00022448"/>
    </source>
</evidence>